<sequence length="158" mass="17251">MVTIGIPLLLSLIWGAMIVFVWRSIPVAARTTKSIVAVIGVLTCLGIFWSGRTIFSMRDNIRITEAELDRYHAAPSTPEVAEPLSQEIKIHVDGSGTINYNGRVVDASTLKSELAKLSTEGIVISSEEGAPYQLLEEILKQCKEAGIEQVSLEIPPME</sequence>
<dbReference type="Gene3D" id="3.30.420.270">
    <property type="match status" value="1"/>
</dbReference>
<dbReference type="Proteomes" id="UP001207930">
    <property type="component" value="Unassembled WGS sequence"/>
</dbReference>
<evidence type="ECO:0000256" key="3">
    <source>
        <dbReference type="ARBA" id="ARBA00022475"/>
    </source>
</evidence>
<evidence type="ECO:0000256" key="4">
    <source>
        <dbReference type="ARBA" id="ARBA00022692"/>
    </source>
</evidence>
<feature type="transmembrane region" description="Helical" evidence="8">
    <location>
        <begin position="34"/>
        <end position="51"/>
    </location>
</feature>
<name>A0ABT3FLX8_9BACT</name>
<evidence type="ECO:0000256" key="6">
    <source>
        <dbReference type="ARBA" id="ARBA00023136"/>
    </source>
</evidence>
<keyword evidence="7" id="KW-0813">Transport</keyword>
<evidence type="ECO:0000256" key="5">
    <source>
        <dbReference type="ARBA" id="ARBA00022989"/>
    </source>
</evidence>
<dbReference type="RefSeq" id="WP_264500217.1">
    <property type="nucleotide sequence ID" value="NZ_JAPDDS010000003.1"/>
</dbReference>
<comment type="subcellular location">
    <subcellularLocation>
        <location evidence="1">Cell membrane</location>
        <topology evidence="1">Single-pass membrane protein</topology>
    </subcellularLocation>
    <subcellularLocation>
        <location evidence="7">Cell membrane</location>
        <topology evidence="7">Single-pass type II membrane protein</topology>
    </subcellularLocation>
</comment>
<evidence type="ECO:0000256" key="1">
    <source>
        <dbReference type="ARBA" id="ARBA00004162"/>
    </source>
</evidence>
<comment type="similarity">
    <text evidence="2 7">Belongs to the ExbD/TolR family.</text>
</comment>
<protein>
    <submittedName>
        <fullName evidence="9">Biopolymer transporter ExbD</fullName>
    </submittedName>
</protein>
<evidence type="ECO:0000256" key="2">
    <source>
        <dbReference type="ARBA" id="ARBA00005811"/>
    </source>
</evidence>
<dbReference type="Pfam" id="PF02472">
    <property type="entry name" value="ExbD"/>
    <property type="match status" value="1"/>
</dbReference>
<evidence type="ECO:0000313" key="9">
    <source>
        <dbReference type="EMBL" id="MCW1884256.1"/>
    </source>
</evidence>
<comment type="caution">
    <text evidence="9">The sequence shown here is derived from an EMBL/GenBank/DDBJ whole genome shotgun (WGS) entry which is preliminary data.</text>
</comment>
<accession>A0ABT3FLX8</accession>
<gene>
    <name evidence="9" type="ORF">OKA04_05900</name>
</gene>
<organism evidence="9 10">
    <name type="scientific">Luteolibacter flavescens</name>
    <dbReference type="NCBI Taxonomy" id="1859460"/>
    <lineage>
        <taxon>Bacteria</taxon>
        <taxon>Pseudomonadati</taxon>
        <taxon>Verrucomicrobiota</taxon>
        <taxon>Verrucomicrobiia</taxon>
        <taxon>Verrucomicrobiales</taxon>
        <taxon>Verrucomicrobiaceae</taxon>
        <taxon>Luteolibacter</taxon>
    </lineage>
</organism>
<evidence type="ECO:0000313" key="10">
    <source>
        <dbReference type="Proteomes" id="UP001207930"/>
    </source>
</evidence>
<proteinExistence type="inferred from homology"/>
<keyword evidence="10" id="KW-1185">Reference proteome</keyword>
<reference evidence="9 10" key="1">
    <citation type="submission" date="2022-10" db="EMBL/GenBank/DDBJ databases">
        <title>Luteolibacter flavescens strain MCCC 1K03193, whole genome shotgun sequencing project.</title>
        <authorList>
            <person name="Zhao G."/>
            <person name="Shen L."/>
        </authorList>
    </citation>
    <scope>NUCLEOTIDE SEQUENCE [LARGE SCALE GENOMIC DNA]</scope>
    <source>
        <strain evidence="9 10">MCCC 1K03193</strain>
    </source>
</reference>
<dbReference type="InterPro" id="IPR003400">
    <property type="entry name" value="ExbD"/>
</dbReference>
<keyword evidence="4 7" id="KW-0812">Transmembrane</keyword>
<evidence type="ECO:0000256" key="7">
    <source>
        <dbReference type="RuleBase" id="RU003879"/>
    </source>
</evidence>
<dbReference type="EMBL" id="JAPDDS010000003">
    <property type="protein sequence ID" value="MCW1884256.1"/>
    <property type="molecule type" value="Genomic_DNA"/>
</dbReference>
<keyword evidence="6 8" id="KW-0472">Membrane</keyword>
<keyword evidence="7" id="KW-0653">Protein transport</keyword>
<keyword evidence="5 8" id="KW-1133">Transmembrane helix</keyword>
<keyword evidence="3" id="KW-1003">Cell membrane</keyword>
<feature type="transmembrane region" description="Helical" evidence="8">
    <location>
        <begin position="6"/>
        <end position="22"/>
    </location>
</feature>
<evidence type="ECO:0000256" key="8">
    <source>
        <dbReference type="SAM" id="Phobius"/>
    </source>
</evidence>